<reference evidence="1" key="1">
    <citation type="submission" date="2021-01" db="EMBL/GenBank/DDBJ databases">
        <title>Metabolic potential, ecology and presence of endohyphal bacteria is reflected in genomic diversity of Mucoromycotina.</title>
        <authorList>
            <person name="Muszewska A."/>
            <person name="Okrasinska A."/>
            <person name="Steczkiewicz K."/>
            <person name="Drgas O."/>
            <person name="Orlowska M."/>
            <person name="Perlinska-Lenart U."/>
            <person name="Aleksandrzak-Piekarczyk T."/>
            <person name="Szatraj K."/>
            <person name="Zielenkiewicz U."/>
            <person name="Pilsyk S."/>
            <person name="Malc E."/>
            <person name="Mieczkowski P."/>
            <person name="Kruszewska J.S."/>
            <person name="Biernat P."/>
            <person name="Pawlowska J."/>
        </authorList>
    </citation>
    <scope>NUCLEOTIDE SEQUENCE</scope>
    <source>
        <strain evidence="1">WA0000018081</strain>
    </source>
</reference>
<keyword evidence="2" id="KW-1185">Reference proteome</keyword>
<dbReference type="Proteomes" id="UP000613177">
    <property type="component" value="Unassembled WGS sequence"/>
</dbReference>
<gene>
    <name evidence="1" type="ORF">INT48_003070</name>
</gene>
<dbReference type="EMBL" id="JAEPRE010000228">
    <property type="protein sequence ID" value="KAG2230024.1"/>
    <property type="molecule type" value="Genomic_DNA"/>
</dbReference>
<evidence type="ECO:0000313" key="1">
    <source>
        <dbReference type="EMBL" id="KAG2230024.1"/>
    </source>
</evidence>
<accession>A0A8H7SGK0</accession>
<organism evidence="1 2">
    <name type="scientific">Thamnidium elegans</name>
    <dbReference type="NCBI Taxonomy" id="101142"/>
    <lineage>
        <taxon>Eukaryota</taxon>
        <taxon>Fungi</taxon>
        <taxon>Fungi incertae sedis</taxon>
        <taxon>Mucoromycota</taxon>
        <taxon>Mucoromycotina</taxon>
        <taxon>Mucoromycetes</taxon>
        <taxon>Mucorales</taxon>
        <taxon>Mucorineae</taxon>
        <taxon>Mucoraceae</taxon>
        <taxon>Thamnidium</taxon>
    </lineage>
</organism>
<dbReference type="AlphaFoldDB" id="A0A8H7SGK0"/>
<protein>
    <submittedName>
        <fullName evidence="1">Uncharacterized protein</fullName>
    </submittedName>
</protein>
<proteinExistence type="predicted"/>
<evidence type="ECO:0000313" key="2">
    <source>
        <dbReference type="Proteomes" id="UP000613177"/>
    </source>
</evidence>
<sequence>MKELEDKLSNRARQLRTYVNECEKLKDAFVKTKEKENVVEEELDREKGRLKNSDSKVEFLLKDIDDLSVKKISLLQEIANLNTSTLAIPANHEKDMAKMIQNHFVTITKLKEENSTLKDKLSDEFVFV</sequence>
<name>A0A8H7SGK0_9FUNG</name>
<comment type="caution">
    <text evidence="1">The sequence shown here is derived from an EMBL/GenBank/DDBJ whole genome shotgun (WGS) entry which is preliminary data.</text>
</comment>